<dbReference type="Proteomes" id="UP001146793">
    <property type="component" value="Unassembled WGS sequence"/>
</dbReference>
<feature type="compositionally biased region" description="Basic and acidic residues" evidence="1">
    <location>
        <begin position="146"/>
        <end position="156"/>
    </location>
</feature>
<accession>A0AAV7ZZ04</accession>
<feature type="region of interest" description="Disordered" evidence="1">
    <location>
        <begin position="138"/>
        <end position="160"/>
    </location>
</feature>
<feature type="region of interest" description="Disordered" evidence="1">
    <location>
        <begin position="1"/>
        <end position="20"/>
    </location>
</feature>
<evidence type="ECO:0000313" key="2">
    <source>
        <dbReference type="EMBL" id="KAJ3446449.1"/>
    </source>
</evidence>
<protein>
    <recommendedName>
        <fullName evidence="4">RGS domain-containing protein</fullName>
    </recommendedName>
</protein>
<dbReference type="AlphaFoldDB" id="A0AAV7ZZ04"/>
<dbReference type="EMBL" id="JANTQA010000020">
    <property type="protein sequence ID" value="KAJ3446449.1"/>
    <property type="molecule type" value="Genomic_DNA"/>
</dbReference>
<feature type="compositionally biased region" description="Polar residues" evidence="1">
    <location>
        <begin position="1"/>
        <end position="13"/>
    </location>
</feature>
<comment type="caution">
    <text evidence="2">The sequence shown here is derived from an EMBL/GenBank/DDBJ whole genome shotgun (WGS) entry which is preliminary data.</text>
</comment>
<evidence type="ECO:0000313" key="3">
    <source>
        <dbReference type="Proteomes" id="UP001146793"/>
    </source>
</evidence>
<evidence type="ECO:0008006" key="4">
    <source>
        <dbReference type="Google" id="ProtNLM"/>
    </source>
</evidence>
<name>A0AAV7ZZ04_9EUKA</name>
<sequence>MSNLLKEYNNNGQGDDEDDYNNFKKNKTLNSKHSLIILKSFQKFEKIVNTNKIKKSKKSLKRDNLDDILNNNKQQEEVEDEVEVEVEVEYGLEEVGIGKKDKTKTGNESISEIDNIFDDNFVSMLGIERINDENENVNNYPTNSINDKHNDKDKQLIKSSSDSSFDEIELISSNVNTLDEFEKELNINSKKMQSKYLISAISLSGTKFNEILNNQSLSSKKDRKSSRLKSESVELKSRVTHYPSIKRVLSDSNLQKNFLKYILLHFDEQIELAFDCYQSILSYNDAISNNEDTKILCDLIKKKYFESNSLEKINFSEITEIEIELDYKEDISLHPIKNLFTNSLQELLEILEKPYQSFCTTFLDK</sequence>
<reference evidence="2" key="1">
    <citation type="submission" date="2022-08" db="EMBL/GenBank/DDBJ databases">
        <title>Novel sulphate-reducing endosymbionts in the free-living metamonad Anaeramoeba.</title>
        <authorList>
            <person name="Jerlstrom-Hultqvist J."/>
            <person name="Cepicka I."/>
            <person name="Gallot-Lavallee L."/>
            <person name="Salas-Leiva D."/>
            <person name="Curtis B.A."/>
            <person name="Zahonova K."/>
            <person name="Pipaliya S."/>
            <person name="Dacks J."/>
            <person name="Roger A.J."/>
        </authorList>
    </citation>
    <scope>NUCLEOTIDE SEQUENCE</scope>
    <source>
        <strain evidence="2">Busselton2</strain>
    </source>
</reference>
<proteinExistence type="predicted"/>
<gene>
    <name evidence="2" type="ORF">M0812_08258</name>
</gene>
<evidence type="ECO:0000256" key="1">
    <source>
        <dbReference type="SAM" id="MobiDB-lite"/>
    </source>
</evidence>
<organism evidence="2 3">
    <name type="scientific">Anaeramoeba flamelloides</name>
    <dbReference type="NCBI Taxonomy" id="1746091"/>
    <lineage>
        <taxon>Eukaryota</taxon>
        <taxon>Metamonada</taxon>
        <taxon>Anaeramoebidae</taxon>
        <taxon>Anaeramoeba</taxon>
    </lineage>
</organism>